<dbReference type="InterPro" id="IPR000653">
    <property type="entry name" value="DegT/StrS_aminotransferase"/>
</dbReference>
<dbReference type="AlphaFoldDB" id="A0A9D5JXM6"/>
<dbReference type="SUPFAM" id="SSF53383">
    <property type="entry name" value="PLP-dependent transferases"/>
    <property type="match status" value="1"/>
</dbReference>
<evidence type="ECO:0000256" key="3">
    <source>
        <dbReference type="PIRSR" id="PIRSR000390-1"/>
    </source>
</evidence>
<dbReference type="PIRSF" id="PIRSF000390">
    <property type="entry name" value="PLP_StrS"/>
    <property type="match status" value="1"/>
</dbReference>
<keyword evidence="6" id="KW-0808">Transferase</keyword>
<evidence type="ECO:0000313" key="7">
    <source>
        <dbReference type="Proteomes" id="UP000649604"/>
    </source>
</evidence>
<gene>
    <name evidence="6" type="ORF">GF339_16550</name>
</gene>
<sequence>MNVPFVDLHAQYQAIKKEIDTAMQQVIHDTAFVGGPYLKAFEDHFASYLDIQHCIGVANGTDALFVALKCLGIKPGDEVITAANSFIATSEAITATGARVVFVDCEPDTYLIDVTKIEAKITPQTKAIIPVHLYGQPADMDGIRAIADRHHLAVVEDAAQAHGATYKGQTVGTLGTCACFSFYPGKNLGAYGDGGAIVTNDADLARTMRMYANHGRVEKYNHEFEGVNSRLDGLQAAILDVKLRHLDAWNDRRRAIAARYDQLLAGTVTTPKVCSEVQHVYHLYVVRMQNRDQVRTALAERGIATGIHYPIPLPFLTAYQYLQHTPDDFPVATAVKDELVSLPIHGNMPDAQVDYVVEQIKDLV</sequence>
<dbReference type="InterPro" id="IPR015421">
    <property type="entry name" value="PyrdxlP-dep_Trfase_major"/>
</dbReference>
<dbReference type="FunFam" id="3.40.640.10:FF:000089">
    <property type="entry name" value="Aminotransferase, DegT/DnrJ/EryC1/StrS family"/>
    <property type="match status" value="1"/>
</dbReference>
<comment type="similarity">
    <text evidence="2 5">Belongs to the DegT/DnrJ/EryC1 family.</text>
</comment>
<organism evidence="6 7">
    <name type="scientific">candidate division KSB3 bacterium</name>
    <dbReference type="NCBI Taxonomy" id="2044937"/>
    <lineage>
        <taxon>Bacteria</taxon>
        <taxon>candidate division KSB3</taxon>
    </lineage>
</organism>
<reference evidence="6" key="1">
    <citation type="submission" date="2019-11" db="EMBL/GenBank/DDBJ databases">
        <title>Microbial mats filling the niche in hypersaline microbial mats.</title>
        <authorList>
            <person name="Wong H.L."/>
            <person name="Macleod F.I."/>
            <person name="White R.A. III"/>
            <person name="Burns B.P."/>
        </authorList>
    </citation>
    <scope>NUCLEOTIDE SEQUENCE</scope>
    <source>
        <strain evidence="6">Rbin_158</strain>
    </source>
</reference>
<dbReference type="InterPro" id="IPR015422">
    <property type="entry name" value="PyrdxlP-dep_Trfase_small"/>
</dbReference>
<name>A0A9D5JXM6_9BACT</name>
<comment type="caution">
    <text evidence="6">The sequence shown here is derived from an EMBL/GenBank/DDBJ whole genome shotgun (WGS) entry which is preliminary data.</text>
</comment>
<proteinExistence type="inferred from homology"/>
<keyword evidence="1 4" id="KW-0663">Pyridoxal phosphate</keyword>
<dbReference type="PANTHER" id="PTHR30244:SF36">
    <property type="entry name" value="3-OXO-GLUCOSE-6-PHOSPHATE:GLUTAMATE AMINOTRANSFERASE"/>
    <property type="match status" value="1"/>
</dbReference>
<feature type="active site" description="Proton acceptor" evidence="3">
    <location>
        <position position="186"/>
    </location>
</feature>
<dbReference type="EMBL" id="WJJP01000536">
    <property type="protein sequence ID" value="MBD3326199.1"/>
    <property type="molecule type" value="Genomic_DNA"/>
</dbReference>
<dbReference type="InterPro" id="IPR015424">
    <property type="entry name" value="PyrdxlP-dep_Trfase"/>
</dbReference>
<accession>A0A9D5JXM6</accession>
<dbReference type="PANTHER" id="PTHR30244">
    <property type="entry name" value="TRANSAMINASE"/>
    <property type="match status" value="1"/>
</dbReference>
<dbReference type="Proteomes" id="UP000649604">
    <property type="component" value="Unassembled WGS sequence"/>
</dbReference>
<dbReference type="GO" id="GO:0000271">
    <property type="term" value="P:polysaccharide biosynthetic process"/>
    <property type="evidence" value="ECO:0007669"/>
    <property type="project" value="TreeGrafter"/>
</dbReference>
<protein>
    <submittedName>
        <fullName evidence="6">Aminotransferase class I/II-fold pyridoxal phosphate-dependent enzyme</fullName>
    </submittedName>
</protein>
<evidence type="ECO:0000313" key="6">
    <source>
        <dbReference type="EMBL" id="MBD3326199.1"/>
    </source>
</evidence>
<keyword evidence="6" id="KW-0032">Aminotransferase</keyword>
<evidence type="ECO:0000256" key="2">
    <source>
        <dbReference type="ARBA" id="ARBA00037999"/>
    </source>
</evidence>
<dbReference type="Gene3D" id="3.40.640.10">
    <property type="entry name" value="Type I PLP-dependent aspartate aminotransferase-like (Major domain)"/>
    <property type="match status" value="1"/>
</dbReference>
<evidence type="ECO:0000256" key="1">
    <source>
        <dbReference type="ARBA" id="ARBA00022898"/>
    </source>
</evidence>
<dbReference type="Gene3D" id="3.90.1150.10">
    <property type="entry name" value="Aspartate Aminotransferase, domain 1"/>
    <property type="match status" value="1"/>
</dbReference>
<evidence type="ECO:0000256" key="5">
    <source>
        <dbReference type="RuleBase" id="RU004508"/>
    </source>
</evidence>
<dbReference type="GO" id="GO:0008483">
    <property type="term" value="F:transaminase activity"/>
    <property type="evidence" value="ECO:0007669"/>
    <property type="project" value="UniProtKB-KW"/>
</dbReference>
<dbReference type="Pfam" id="PF01041">
    <property type="entry name" value="DegT_DnrJ_EryC1"/>
    <property type="match status" value="1"/>
</dbReference>
<feature type="modified residue" description="N6-(pyridoxal phosphate)lysine" evidence="4">
    <location>
        <position position="186"/>
    </location>
</feature>
<dbReference type="CDD" id="cd00616">
    <property type="entry name" value="AHBA_syn"/>
    <property type="match status" value="1"/>
</dbReference>
<dbReference type="GO" id="GO:0030170">
    <property type="term" value="F:pyridoxal phosphate binding"/>
    <property type="evidence" value="ECO:0007669"/>
    <property type="project" value="UniProtKB-ARBA"/>
</dbReference>
<evidence type="ECO:0000256" key="4">
    <source>
        <dbReference type="PIRSR" id="PIRSR000390-2"/>
    </source>
</evidence>